<name>A0AAE4BS78_9BACT</name>
<keyword evidence="2" id="KW-1185">Reference proteome</keyword>
<dbReference type="AlphaFoldDB" id="A0AAE4BS78"/>
<dbReference type="Proteomes" id="UP001185092">
    <property type="component" value="Unassembled WGS sequence"/>
</dbReference>
<accession>A0AAE4BS78</accession>
<proteinExistence type="predicted"/>
<protein>
    <submittedName>
        <fullName evidence="1">Uncharacterized protein</fullName>
    </submittedName>
</protein>
<gene>
    <name evidence="1" type="ORF">HNQ88_004015</name>
</gene>
<comment type="caution">
    <text evidence="1">The sequence shown here is derived from an EMBL/GenBank/DDBJ whole genome shotgun (WGS) entry which is preliminary data.</text>
</comment>
<dbReference type="EMBL" id="JAVDQD010000006">
    <property type="protein sequence ID" value="MDR6240939.1"/>
    <property type="molecule type" value="Genomic_DNA"/>
</dbReference>
<evidence type="ECO:0000313" key="1">
    <source>
        <dbReference type="EMBL" id="MDR6240939.1"/>
    </source>
</evidence>
<evidence type="ECO:0000313" key="2">
    <source>
        <dbReference type="Proteomes" id="UP001185092"/>
    </source>
</evidence>
<dbReference type="RefSeq" id="WP_309941326.1">
    <property type="nucleotide sequence ID" value="NZ_AP025305.1"/>
</dbReference>
<reference evidence="1" key="1">
    <citation type="submission" date="2023-07" db="EMBL/GenBank/DDBJ databases">
        <title>Genomic Encyclopedia of Type Strains, Phase IV (KMG-IV): sequencing the most valuable type-strain genomes for metagenomic binning, comparative biology and taxonomic classification.</title>
        <authorList>
            <person name="Goeker M."/>
        </authorList>
    </citation>
    <scope>NUCLEOTIDE SEQUENCE</scope>
    <source>
        <strain evidence="1">DSM 26174</strain>
    </source>
</reference>
<organism evidence="1 2">
    <name type="scientific">Aureibacter tunicatorum</name>
    <dbReference type="NCBI Taxonomy" id="866807"/>
    <lineage>
        <taxon>Bacteria</taxon>
        <taxon>Pseudomonadati</taxon>
        <taxon>Bacteroidota</taxon>
        <taxon>Cytophagia</taxon>
        <taxon>Cytophagales</taxon>
        <taxon>Persicobacteraceae</taxon>
        <taxon>Aureibacter</taxon>
    </lineage>
</organism>
<sequence length="134" mass="15777">MSGEKGDVDFMVYGDDLKDKKPVLMFCQGSLPNPLIERRKDQSLHLFGGGIVNFDFLKWHEKYHIVFITKPITPVVVVHNEIDSRYCYVKDTANAMQFWREYGNHDFIENYVDRGTRVLDYLKKQEWVDASRIV</sequence>